<gene>
    <name evidence="4" type="ORF">WICANDRAFT_25637</name>
</gene>
<dbReference type="SUPFAM" id="SSF51735">
    <property type="entry name" value="NAD(P)-binding Rossmann-fold domains"/>
    <property type="match status" value="1"/>
</dbReference>
<name>A0A1E3PC61_WICAA</name>
<keyword evidence="5" id="KW-1185">Reference proteome</keyword>
<dbReference type="Pfam" id="PF01370">
    <property type="entry name" value="Epimerase"/>
    <property type="match status" value="1"/>
</dbReference>
<dbReference type="InterPro" id="IPR050425">
    <property type="entry name" value="NAD(P)_dehydrat-like"/>
</dbReference>
<evidence type="ECO:0000256" key="2">
    <source>
        <dbReference type="ARBA" id="ARBA00023445"/>
    </source>
</evidence>
<dbReference type="FunFam" id="3.40.50.720:FF:000191">
    <property type="entry name" value="Methylglyoxal reductase (NADPH-dependent)"/>
    <property type="match status" value="1"/>
</dbReference>
<dbReference type="EMBL" id="KV454208">
    <property type="protein sequence ID" value="ODQ63003.1"/>
    <property type="molecule type" value="Genomic_DNA"/>
</dbReference>
<evidence type="ECO:0000256" key="1">
    <source>
        <dbReference type="ARBA" id="ARBA00023002"/>
    </source>
</evidence>
<sequence>MTKVFVTGATGFVAQHLIYQLLGKDYTVVGSVRSTEKGDTLTSLFKNPNFHYEIVKDLINSKDDFDKALQKHPDIEAVLHTASPVFPSDLKDVEKDMILPAIHGTRNVLLSIKENGKNVKKFVYTSSLAAVRSEQSYSSDEVVTEDSWNKITLDEAKSDEGLAYEASKTHGEKEVWDFFKDNNVDFKFSIINPVYIFGPQLFDHYVKDQLNFSNEIINGLLKKEDKKIQGYQIDVRDVAKAHVAAIENPKTTGQRLITALAPYTQQTILDIINKNFSELKGKVDVGEPGSDEKFFKQYYTLDNSKTREILGFDFIPQEQTIVDTVSQVLAAQKGK</sequence>
<dbReference type="GeneID" id="30198413"/>
<feature type="domain" description="NAD-dependent epimerase/dehydratase" evidence="3">
    <location>
        <begin position="4"/>
        <end position="252"/>
    </location>
</feature>
<keyword evidence="1" id="KW-0560">Oxidoreductase</keyword>
<evidence type="ECO:0000259" key="3">
    <source>
        <dbReference type="Pfam" id="PF01370"/>
    </source>
</evidence>
<dbReference type="RefSeq" id="XP_019042210.1">
    <property type="nucleotide sequence ID" value="XM_019181167.1"/>
</dbReference>
<dbReference type="Proteomes" id="UP000094112">
    <property type="component" value="Unassembled WGS sequence"/>
</dbReference>
<evidence type="ECO:0000313" key="4">
    <source>
        <dbReference type="EMBL" id="ODQ63003.1"/>
    </source>
</evidence>
<dbReference type="GO" id="GO:0016616">
    <property type="term" value="F:oxidoreductase activity, acting on the CH-OH group of donors, NAD or NADP as acceptor"/>
    <property type="evidence" value="ECO:0007669"/>
    <property type="project" value="TreeGrafter"/>
</dbReference>
<dbReference type="AlphaFoldDB" id="A0A1E3PC61"/>
<accession>A0A1E3PC61</accession>
<dbReference type="PANTHER" id="PTHR10366:SF564">
    <property type="entry name" value="STEROL-4-ALPHA-CARBOXYLATE 3-DEHYDROGENASE, DECARBOXYLATING"/>
    <property type="match status" value="1"/>
</dbReference>
<dbReference type="CDD" id="cd05227">
    <property type="entry name" value="AR_SDR_e"/>
    <property type="match status" value="1"/>
</dbReference>
<comment type="similarity">
    <text evidence="2">Belongs to the NAD(P)-dependent epimerase/dehydratase family. Dihydroflavonol-4-reductase subfamily.</text>
</comment>
<proteinExistence type="inferred from homology"/>
<dbReference type="PANTHER" id="PTHR10366">
    <property type="entry name" value="NAD DEPENDENT EPIMERASE/DEHYDRATASE"/>
    <property type="match status" value="1"/>
</dbReference>
<organism evidence="4 5">
    <name type="scientific">Wickerhamomyces anomalus (strain ATCC 58044 / CBS 1984 / NCYC 433 / NRRL Y-366-8)</name>
    <name type="common">Yeast</name>
    <name type="synonym">Hansenula anomala</name>
    <dbReference type="NCBI Taxonomy" id="683960"/>
    <lineage>
        <taxon>Eukaryota</taxon>
        <taxon>Fungi</taxon>
        <taxon>Dikarya</taxon>
        <taxon>Ascomycota</taxon>
        <taxon>Saccharomycotina</taxon>
        <taxon>Saccharomycetes</taxon>
        <taxon>Phaffomycetales</taxon>
        <taxon>Wickerhamomycetaceae</taxon>
        <taxon>Wickerhamomyces</taxon>
    </lineage>
</organism>
<reference evidence="4 5" key="1">
    <citation type="journal article" date="2016" name="Proc. Natl. Acad. Sci. U.S.A.">
        <title>Comparative genomics of biotechnologically important yeasts.</title>
        <authorList>
            <person name="Riley R."/>
            <person name="Haridas S."/>
            <person name="Wolfe K.H."/>
            <person name="Lopes M.R."/>
            <person name="Hittinger C.T."/>
            <person name="Goeker M."/>
            <person name="Salamov A.A."/>
            <person name="Wisecaver J.H."/>
            <person name="Long T.M."/>
            <person name="Calvey C.H."/>
            <person name="Aerts A.L."/>
            <person name="Barry K.W."/>
            <person name="Choi C."/>
            <person name="Clum A."/>
            <person name="Coughlan A.Y."/>
            <person name="Deshpande S."/>
            <person name="Douglass A.P."/>
            <person name="Hanson S.J."/>
            <person name="Klenk H.-P."/>
            <person name="LaButti K.M."/>
            <person name="Lapidus A."/>
            <person name="Lindquist E.A."/>
            <person name="Lipzen A.M."/>
            <person name="Meier-Kolthoff J.P."/>
            <person name="Ohm R.A."/>
            <person name="Otillar R.P."/>
            <person name="Pangilinan J.L."/>
            <person name="Peng Y."/>
            <person name="Rokas A."/>
            <person name="Rosa C.A."/>
            <person name="Scheuner C."/>
            <person name="Sibirny A.A."/>
            <person name="Slot J.C."/>
            <person name="Stielow J.B."/>
            <person name="Sun H."/>
            <person name="Kurtzman C.P."/>
            <person name="Blackwell M."/>
            <person name="Grigoriev I.V."/>
            <person name="Jeffries T.W."/>
        </authorList>
    </citation>
    <scope>NUCLEOTIDE SEQUENCE [LARGE SCALE GENOMIC DNA]</scope>
    <source>
        <strain evidence="5">ATCC 58044 / CBS 1984 / NCYC 433 / NRRL Y-366-8</strain>
    </source>
</reference>
<dbReference type="OrthoDB" id="2735536at2759"/>
<dbReference type="STRING" id="683960.A0A1E3PC61"/>
<dbReference type="InterPro" id="IPR001509">
    <property type="entry name" value="Epimerase_deHydtase"/>
</dbReference>
<evidence type="ECO:0000313" key="5">
    <source>
        <dbReference type="Proteomes" id="UP000094112"/>
    </source>
</evidence>
<dbReference type="Gene3D" id="3.40.50.720">
    <property type="entry name" value="NAD(P)-binding Rossmann-like Domain"/>
    <property type="match status" value="1"/>
</dbReference>
<dbReference type="InterPro" id="IPR036291">
    <property type="entry name" value="NAD(P)-bd_dom_sf"/>
</dbReference>
<protein>
    <recommendedName>
        <fullName evidence="3">NAD-dependent epimerase/dehydratase domain-containing protein</fullName>
    </recommendedName>
</protein>